<evidence type="ECO:0000313" key="3">
    <source>
        <dbReference type="Proteomes" id="UP000198755"/>
    </source>
</evidence>
<keyword evidence="1" id="KW-0472">Membrane</keyword>
<protein>
    <submittedName>
        <fullName evidence="2">Uncharacterized protein</fullName>
    </submittedName>
</protein>
<evidence type="ECO:0000313" key="2">
    <source>
        <dbReference type="EMBL" id="SFK34027.1"/>
    </source>
</evidence>
<gene>
    <name evidence="2" type="ORF">SAMN05444581_106100</name>
</gene>
<sequence length="89" mass="9772">MTESTRLILWDAQSLFWTAALIVAALSIPLISIKMAVREARHLLGGRTDYRGAVSSGFVRVLKDSIATRPKARRSVLSSARAFEIGCCH</sequence>
<evidence type="ECO:0000256" key="1">
    <source>
        <dbReference type="SAM" id="Phobius"/>
    </source>
</evidence>
<keyword evidence="1" id="KW-0812">Transmembrane</keyword>
<dbReference type="RefSeq" id="WP_139223567.1">
    <property type="nucleotide sequence ID" value="NZ_FOSN01000006.1"/>
</dbReference>
<keyword evidence="3" id="KW-1185">Reference proteome</keyword>
<reference evidence="2 3" key="1">
    <citation type="submission" date="2016-10" db="EMBL/GenBank/DDBJ databases">
        <authorList>
            <person name="de Groot N.N."/>
        </authorList>
    </citation>
    <scope>NUCLEOTIDE SEQUENCE [LARGE SCALE GENOMIC DNA]</scope>
    <source>
        <strain evidence="2 3">NE2</strain>
    </source>
</reference>
<accession>A0A1I3YQ10</accession>
<dbReference type="Proteomes" id="UP000198755">
    <property type="component" value="Unassembled WGS sequence"/>
</dbReference>
<feature type="transmembrane region" description="Helical" evidence="1">
    <location>
        <begin position="15"/>
        <end position="37"/>
    </location>
</feature>
<organism evidence="2 3">
    <name type="scientific">Methylocapsa palsarum</name>
    <dbReference type="NCBI Taxonomy" id="1612308"/>
    <lineage>
        <taxon>Bacteria</taxon>
        <taxon>Pseudomonadati</taxon>
        <taxon>Pseudomonadota</taxon>
        <taxon>Alphaproteobacteria</taxon>
        <taxon>Hyphomicrobiales</taxon>
        <taxon>Beijerinckiaceae</taxon>
        <taxon>Methylocapsa</taxon>
    </lineage>
</organism>
<dbReference type="EMBL" id="FOSN01000006">
    <property type="protein sequence ID" value="SFK34027.1"/>
    <property type="molecule type" value="Genomic_DNA"/>
</dbReference>
<proteinExistence type="predicted"/>
<dbReference type="AlphaFoldDB" id="A0A1I3YQ10"/>
<keyword evidence="1" id="KW-1133">Transmembrane helix</keyword>
<name>A0A1I3YQ10_9HYPH</name>